<organism evidence="5 6">
    <name type="scientific">Phaeomoniella chlamydospora</name>
    <name type="common">Phaeoacremonium chlamydosporum</name>
    <dbReference type="NCBI Taxonomy" id="158046"/>
    <lineage>
        <taxon>Eukaryota</taxon>
        <taxon>Fungi</taxon>
        <taxon>Dikarya</taxon>
        <taxon>Ascomycota</taxon>
        <taxon>Pezizomycotina</taxon>
        <taxon>Eurotiomycetes</taxon>
        <taxon>Chaetothyriomycetidae</taxon>
        <taxon>Phaeomoniellales</taxon>
        <taxon>Phaeomoniellaceae</taxon>
        <taxon>Phaeomoniella</taxon>
    </lineage>
</organism>
<proteinExistence type="inferred from homology"/>
<dbReference type="PANTHER" id="PTHR31344">
    <property type="entry name" value="NUCLEAR PORE COMPLEX PROTEIN NUP205"/>
    <property type="match status" value="1"/>
</dbReference>
<evidence type="ECO:0000256" key="1">
    <source>
        <dbReference type="ARBA" id="ARBA00004123"/>
    </source>
</evidence>
<dbReference type="GO" id="GO:0017056">
    <property type="term" value="F:structural constituent of nuclear pore"/>
    <property type="evidence" value="ECO:0007669"/>
    <property type="project" value="TreeGrafter"/>
</dbReference>
<sequence>MESLNRLNELYKDLVNFSESRLANVDRLWIELEESIQDLRGLLDKKSKSDTSRKQLESGKITIDDLDFQVNNEFKQIALEVADSLQLDELEAAKLVLRYQEETNGTAQNMVMVSAARFHERREVLLQDLRLVLKESLDVDTEDGIELRMQDAVANILDTKTGPPSNGSLYARKCLTALDGIEKTLVGLGEQTNKARVLGQQQADFLLEFIEVQKTSLMRQHEALGAILTYLFRGNYTISEDLRKLSDLARKRDRFDSLTIHYLPAIAAGIEQYGSADGSGNLRDARSLHKTLFGSPEGQQSHWTLPPLHAAVTLIWIAEYSSWYRDPGRASPLEGVDLTKEAEERSKLVARALDDGALECMLAVCGAVRPEERLDAARQEILTLLLNDTNGLALDGDVPTEYFTSILMESFEGFAEAWITNMPDDIRKLKVEEDEQRLHKLTDVQGAVSQNPLHDVLDDTRLHLEALFVLMSFAYEFRPDAADRFWGDPEGNLYGFLQWASRRQTVPRASAFCELLCALAQGDEPAASAHKFLLEESMTTTRARKMPSLNYGQIVAELQLYATKVNERSVTSRPMNEYRANQIPDLNELESPVMLSCYLRLITHMCIETVEARAFFLDTKDFSFVQTVLLLSSGPVPSYLRATVFKVLEALLTQKTSSINNDIWTLVDSWASGALLEKINPSKTTQHPQSPKATLHQTFEAIAVNFDQANAFASLLRALTAPPNDATGPANLPFPPDLGSTYRMPGIEPYVDFIVGHLFGKRAPELPDEVQIRSLYFNCLNFAAACLETFDEKLLIVSHSPSSRSVSSRQSSIVADYIHRHPCTRVMDWMYNNDVIKSVLQALHQEANVLDTASPFGLVVAVLQRSIDVVQLVLELQPSYLDILRPAAKRSPSQSPTVANSAIAAFEDTIVSHPTVLSDLAMYASTNHETLVLRSFSLIRIISNSRRLMSGRKSAGRSAFDLLKTSSFVRIASLSMLPKLQIDVRELEHGPSTPEYRFKLAILDFLNSCLSLSPNDRSVAHIFLGFTAVPGSYDLNLLDDEMVTVLHAIIGLADNYPDGEAESMLSWLIQIKSLAAEVLRRLWVCPPSSAVVRSELRAARYLPSQFAKQQLVNSQSLWDGRSILDPEIWLSDSANAINEFLRYRSFLYEYAITELRSVAHSRLPTLQLQTLSTLMGKSKFEEEQVEHPTVFDLFDFANLDFGADLLSPDLQYLADVNLEPCVSELQEGADQIFDLGAVEELLQLKVIELSMEGKVRLGQDDDHIVAEIGALLSFLKARNQRATAQASYSQALHMWSKLVIVTLESTPMSEEQKIQFHMQAFQVILPKLDSFLLNSPAQALDLATMVDTLTASLNVIEQTVDENRVGNLANDRLYQIFRMMLQGVHGPIAIPELREASYNICSRFLDRIQKPGPIYSKSRAHSLEAIKAAGTRLLTVMCDDADVGDGTCRLSALTALNSFVCLGKLEKSTYVVDTLVYFNFLEVLIDPIKSIASDLQQANAEEVISSTTLLQVRLSLLLQISQTKVGARYLLDSGLLPAIRGSLLFNADPDMGLDIDNPEALQKYYSLLASVLSLLASTFVHRGAHNEQIQNQMRQFLLDHRSHMTGMFKRYSGIGASESKHTSNELDDIIRSYTALLTMTSFVEIEEEQFQTRSKPLAFT</sequence>
<evidence type="ECO:0000256" key="3">
    <source>
        <dbReference type="ARBA" id="ARBA00022448"/>
    </source>
</evidence>
<evidence type="ECO:0000256" key="2">
    <source>
        <dbReference type="ARBA" id="ARBA00005892"/>
    </source>
</evidence>
<dbReference type="OrthoDB" id="2019644at2759"/>
<dbReference type="GO" id="GO:0006999">
    <property type="term" value="P:nuclear pore organization"/>
    <property type="evidence" value="ECO:0007669"/>
    <property type="project" value="TreeGrafter"/>
</dbReference>
<name>A0A0G2GC29_PHACM</name>
<dbReference type="Proteomes" id="UP000053317">
    <property type="component" value="Unassembled WGS sequence"/>
</dbReference>
<evidence type="ECO:0000313" key="6">
    <source>
        <dbReference type="Proteomes" id="UP000053317"/>
    </source>
</evidence>
<comment type="caution">
    <text evidence="5">The sequence shown here is derived from an EMBL/GenBank/DDBJ whole genome shotgun (WGS) entry which is preliminary data.</text>
</comment>
<evidence type="ECO:0000256" key="4">
    <source>
        <dbReference type="ARBA" id="ARBA00023242"/>
    </source>
</evidence>
<keyword evidence="3" id="KW-0813">Transport</keyword>
<dbReference type="Pfam" id="PF11894">
    <property type="entry name" value="Nup192"/>
    <property type="match status" value="1"/>
</dbReference>
<dbReference type="InterPro" id="IPR021827">
    <property type="entry name" value="Nup186/Nup192/Nup205"/>
</dbReference>
<keyword evidence="4" id="KW-0539">Nucleus</keyword>
<keyword evidence="6" id="KW-1185">Reference proteome</keyword>
<protein>
    <submittedName>
        <fullName evidence="5">Putative nuclear pore complex subunit</fullName>
    </submittedName>
</protein>
<reference evidence="5 6" key="1">
    <citation type="submission" date="2015-05" db="EMBL/GenBank/DDBJ databases">
        <title>Distinctive expansion of gene families associated with plant cell wall degradation and secondary metabolism in the genomes of grapevine trunk pathogens.</title>
        <authorList>
            <person name="Lawrence D.P."/>
            <person name="Travadon R."/>
            <person name="Rolshausen P.E."/>
            <person name="Baumgartner K."/>
        </authorList>
    </citation>
    <scope>NUCLEOTIDE SEQUENCE [LARGE SCALE GENOMIC DNA]</scope>
    <source>
        <strain evidence="5">UCRPC4</strain>
    </source>
</reference>
<gene>
    <name evidence="5" type="ORF">UCRPC4_g03865</name>
</gene>
<comment type="subcellular location">
    <subcellularLocation>
        <location evidence="1">Nucleus</location>
    </subcellularLocation>
</comment>
<comment type="similarity">
    <text evidence="2">Belongs to the NUP186/NUP192/NUP205 family.</text>
</comment>
<reference evidence="5 6" key="2">
    <citation type="submission" date="2015-05" db="EMBL/GenBank/DDBJ databases">
        <authorList>
            <person name="Morales-Cruz A."/>
            <person name="Amrine K.C."/>
            <person name="Cantu D."/>
        </authorList>
    </citation>
    <scope>NUCLEOTIDE SEQUENCE [LARGE SCALE GENOMIC DNA]</scope>
    <source>
        <strain evidence="5">UCRPC4</strain>
    </source>
</reference>
<accession>A0A0G2GC29</accession>
<dbReference type="GO" id="GO:0044611">
    <property type="term" value="C:nuclear pore inner ring"/>
    <property type="evidence" value="ECO:0007669"/>
    <property type="project" value="TreeGrafter"/>
</dbReference>
<evidence type="ECO:0000313" key="5">
    <source>
        <dbReference type="EMBL" id="KKY21168.1"/>
    </source>
</evidence>
<dbReference type="PANTHER" id="PTHR31344:SF0">
    <property type="entry name" value="NUCLEAR PORE COMPLEX PROTEIN NUP205"/>
    <property type="match status" value="1"/>
</dbReference>
<dbReference type="EMBL" id="LCWF01000087">
    <property type="protein sequence ID" value="KKY21168.1"/>
    <property type="molecule type" value="Genomic_DNA"/>
</dbReference>